<reference evidence="1 2" key="1">
    <citation type="submission" date="2020-01" db="EMBL/GenBank/DDBJ databases">
        <title>Genome analysis.</title>
        <authorList>
            <person name="Wu S."/>
            <person name="Wang G."/>
        </authorList>
    </citation>
    <scope>NUCLEOTIDE SEQUENCE [LARGE SCALE GENOMIC DNA]</scope>
    <source>
        <strain evidence="1 2">SYL130</strain>
    </source>
</reference>
<dbReference type="Proteomes" id="UP000753802">
    <property type="component" value="Unassembled WGS sequence"/>
</dbReference>
<dbReference type="EMBL" id="JAACJS010000015">
    <property type="protein sequence ID" value="NCI50495.1"/>
    <property type="molecule type" value="Genomic_DNA"/>
</dbReference>
<keyword evidence="2" id="KW-1185">Reference proteome</keyword>
<accession>A0ABW9ZZT1</accession>
<dbReference type="RefSeq" id="WP_161818817.1">
    <property type="nucleotide sequence ID" value="NZ_JAACJS010000015.1"/>
</dbReference>
<name>A0ABW9ZZT1_9BACT</name>
<organism evidence="1 2">
    <name type="scientific">Sediminibacterium roseum</name>
    <dbReference type="NCBI Taxonomy" id="1978412"/>
    <lineage>
        <taxon>Bacteria</taxon>
        <taxon>Pseudomonadati</taxon>
        <taxon>Bacteroidota</taxon>
        <taxon>Chitinophagia</taxon>
        <taxon>Chitinophagales</taxon>
        <taxon>Chitinophagaceae</taxon>
        <taxon>Sediminibacterium</taxon>
    </lineage>
</organism>
<protein>
    <recommendedName>
        <fullName evidence="3">Transposase IS200-like domain-containing protein</fullName>
    </recommendedName>
</protein>
<evidence type="ECO:0008006" key="3">
    <source>
        <dbReference type="Google" id="ProtNLM"/>
    </source>
</evidence>
<evidence type="ECO:0000313" key="1">
    <source>
        <dbReference type="EMBL" id="NCI50495.1"/>
    </source>
</evidence>
<dbReference type="Gene3D" id="3.30.70.1290">
    <property type="entry name" value="Transposase IS200-like"/>
    <property type="match status" value="1"/>
</dbReference>
<dbReference type="SUPFAM" id="SSF143422">
    <property type="entry name" value="Transposase IS200-like"/>
    <property type="match status" value="1"/>
</dbReference>
<sequence>MSVRKNIAEPNGVFFITLTCARWLPLFKITDGYAAVYKWFDYLKQQGHHVSGYVIMPSHVHALVAFSTTSKSINAIVGNGKRFMAYELVRLLESNGNHDILRQLAEWVNATDRMKNKKHEVFEPSFDKKECYSLRFMEQKANYIHMNPCKDGLAILPEDYVHSSARYYYTGLQGVYPVITYLELQDIDLSRSQALKGRDE</sequence>
<gene>
    <name evidence="1" type="ORF">GWC95_11215</name>
</gene>
<dbReference type="InterPro" id="IPR036515">
    <property type="entry name" value="Transposase_17_sf"/>
</dbReference>
<proteinExistence type="predicted"/>
<comment type="caution">
    <text evidence="1">The sequence shown here is derived from an EMBL/GenBank/DDBJ whole genome shotgun (WGS) entry which is preliminary data.</text>
</comment>
<evidence type="ECO:0000313" key="2">
    <source>
        <dbReference type="Proteomes" id="UP000753802"/>
    </source>
</evidence>